<gene>
    <name evidence="2" type="ORF">RASY3_12430</name>
</gene>
<proteinExistence type="predicted"/>
<sequence length="191" mass="21487">MRYKTKRNGVIYLLGGLMIIALAIWFLVQDSAYIFRGEIVDLNEIIANGEEIPESGYVTYKISMPLEAYGSERFTSEIKKTYSYAVLDESGIILTVKVKDEDLKKQLDSFSRDGKDTITVTGDIGRNNTDMEHFLKERYSDYAKENGLKLTNYRIDTTQTRGSRLVGIIFALIIGVSGVIIGFSTIKKAGR</sequence>
<dbReference type="EMBL" id="JEOB01000003">
    <property type="protein sequence ID" value="EXM39183.1"/>
    <property type="molecule type" value="Genomic_DNA"/>
</dbReference>
<name>A0A011VX43_RUMAL</name>
<evidence type="ECO:0000313" key="3">
    <source>
        <dbReference type="Proteomes" id="UP000021369"/>
    </source>
</evidence>
<keyword evidence="3" id="KW-1185">Reference proteome</keyword>
<keyword evidence="1" id="KW-0472">Membrane</keyword>
<accession>A0A011VX43</accession>
<feature type="transmembrane region" description="Helical" evidence="1">
    <location>
        <begin position="9"/>
        <end position="28"/>
    </location>
</feature>
<organism evidence="2 3">
    <name type="scientific">Ruminococcus albus SY3</name>
    <dbReference type="NCBI Taxonomy" id="1341156"/>
    <lineage>
        <taxon>Bacteria</taxon>
        <taxon>Bacillati</taxon>
        <taxon>Bacillota</taxon>
        <taxon>Clostridia</taxon>
        <taxon>Eubacteriales</taxon>
        <taxon>Oscillospiraceae</taxon>
        <taxon>Ruminococcus</taxon>
    </lineage>
</organism>
<dbReference type="OrthoDB" id="1820636at2"/>
<keyword evidence="1" id="KW-1133">Transmembrane helix</keyword>
<feature type="transmembrane region" description="Helical" evidence="1">
    <location>
        <begin position="165"/>
        <end position="186"/>
    </location>
</feature>
<dbReference type="PATRIC" id="fig|1341156.4.peg.2423"/>
<evidence type="ECO:0000313" key="2">
    <source>
        <dbReference type="EMBL" id="EXM39183.1"/>
    </source>
</evidence>
<keyword evidence="1" id="KW-0812">Transmembrane</keyword>
<reference evidence="2 3" key="1">
    <citation type="submission" date="2013-06" db="EMBL/GenBank/DDBJ databases">
        <title>Rumen cellulosomics: divergent fiber-degrading strategies revealed by comparative genome-wide analysis of six Ruminococcal strains.</title>
        <authorList>
            <person name="Dassa B."/>
            <person name="Borovok I."/>
            <person name="Lamed R."/>
            <person name="Flint H."/>
            <person name="Yeoman C.J."/>
            <person name="White B."/>
            <person name="Bayer E.A."/>
        </authorList>
    </citation>
    <scope>NUCLEOTIDE SEQUENCE [LARGE SCALE GENOMIC DNA]</scope>
    <source>
        <strain evidence="2 3">SY3</strain>
    </source>
</reference>
<protein>
    <submittedName>
        <fullName evidence="2">Uncharacterized protein</fullName>
    </submittedName>
</protein>
<dbReference type="Proteomes" id="UP000021369">
    <property type="component" value="Unassembled WGS sequence"/>
</dbReference>
<comment type="caution">
    <text evidence="2">The sequence shown here is derived from an EMBL/GenBank/DDBJ whole genome shotgun (WGS) entry which is preliminary data.</text>
</comment>
<evidence type="ECO:0000256" key="1">
    <source>
        <dbReference type="SAM" id="Phobius"/>
    </source>
</evidence>
<dbReference type="AlphaFoldDB" id="A0A011VX43"/>
<dbReference type="RefSeq" id="WP_037288618.1">
    <property type="nucleotide sequence ID" value="NZ_JEOB01000003.1"/>
</dbReference>